<gene>
    <name evidence="2" type="ORF">O0V09_11735</name>
</gene>
<keyword evidence="1" id="KW-0732">Signal</keyword>
<proteinExistence type="predicted"/>
<dbReference type="Proteomes" id="UP001069090">
    <property type="component" value="Unassembled WGS sequence"/>
</dbReference>
<protein>
    <submittedName>
        <fullName evidence="2">Uncharacterized protein</fullName>
    </submittedName>
</protein>
<keyword evidence="3" id="KW-1185">Reference proteome</keyword>
<dbReference type="RefSeq" id="WP_258332024.1">
    <property type="nucleotide sequence ID" value="NZ_JAPTGG010000009.1"/>
</dbReference>
<reference evidence="2 3" key="1">
    <citation type="submission" date="2022-12" db="EMBL/GenBank/DDBJ databases">
        <title>Dasania phycosphaerae sp. nov., isolated from particulate material of the south coast of Korea.</title>
        <authorList>
            <person name="Jiang Y."/>
        </authorList>
    </citation>
    <scope>NUCLEOTIDE SEQUENCE [LARGE SCALE GENOMIC DNA]</scope>
    <source>
        <strain evidence="2 3">GY-19</strain>
    </source>
</reference>
<comment type="caution">
    <text evidence="2">The sequence shown here is derived from an EMBL/GenBank/DDBJ whole genome shotgun (WGS) entry which is preliminary data.</text>
</comment>
<organism evidence="2 3">
    <name type="scientific">Dasania phycosphaerae</name>
    <dbReference type="NCBI Taxonomy" id="2950436"/>
    <lineage>
        <taxon>Bacteria</taxon>
        <taxon>Pseudomonadati</taxon>
        <taxon>Pseudomonadota</taxon>
        <taxon>Gammaproteobacteria</taxon>
        <taxon>Cellvibrionales</taxon>
        <taxon>Spongiibacteraceae</taxon>
        <taxon>Dasania</taxon>
    </lineage>
</organism>
<sequence length="386" mass="44631">MKLPLLLSLLLLTACSVNNQVPMAEYQQGLAKLPPVTVFFKRPDDDFRQACESFDRGSLLDHCYLNQLNLEKFYSELKAADVFENVLYANKDVGYQLLLSTARYHDEDAEELGSAVTAGLTLMIAPMIMTQHIKVNVALNWYGYALQQFEYELPLELRVSILNTQQDMERDIAKSIASHLLNDIQKGDYFSAAYLAQALQSSDYEAELQTPEVASNYQRDSIGYYHHPFQGAQLRYIHQSNNMDYIDVFVYPVRSPYWEQERKDLLAKEADHVKKDIELTHKELEFSDTAFNNYQFRRLPLAGGELELVYFENEYIDLLQNNNASKTYIMMLGDKFIKVRHTAIKGYSQQEEVDNFVTQLLNATKVPQESVFMAKLRKQWRDQGSL</sequence>
<accession>A0A9J6RMC8</accession>
<dbReference type="PROSITE" id="PS51257">
    <property type="entry name" value="PROKAR_LIPOPROTEIN"/>
    <property type="match status" value="1"/>
</dbReference>
<evidence type="ECO:0000256" key="1">
    <source>
        <dbReference type="SAM" id="SignalP"/>
    </source>
</evidence>
<dbReference type="EMBL" id="JAPTGG010000009">
    <property type="protein sequence ID" value="MCZ0865878.1"/>
    <property type="molecule type" value="Genomic_DNA"/>
</dbReference>
<evidence type="ECO:0000313" key="3">
    <source>
        <dbReference type="Proteomes" id="UP001069090"/>
    </source>
</evidence>
<feature type="chain" id="PRO_5039902409" evidence="1">
    <location>
        <begin position="20"/>
        <end position="386"/>
    </location>
</feature>
<feature type="signal peptide" evidence="1">
    <location>
        <begin position="1"/>
        <end position="19"/>
    </location>
</feature>
<name>A0A9J6RMC8_9GAMM</name>
<evidence type="ECO:0000313" key="2">
    <source>
        <dbReference type="EMBL" id="MCZ0865878.1"/>
    </source>
</evidence>
<dbReference type="AlphaFoldDB" id="A0A9J6RMC8"/>